<feature type="domain" description="Methyltransferase" evidence="1">
    <location>
        <begin position="179"/>
        <end position="299"/>
    </location>
</feature>
<dbReference type="InterPro" id="IPR036390">
    <property type="entry name" value="WH_DNA-bd_sf"/>
</dbReference>
<dbReference type="GO" id="GO:0032259">
    <property type="term" value="P:methylation"/>
    <property type="evidence" value="ECO:0007669"/>
    <property type="project" value="UniProtKB-KW"/>
</dbReference>
<dbReference type="EMBL" id="QXGH01000031">
    <property type="protein sequence ID" value="RHW24597.1"/>
    <property type="molecule type" value="Genomic_DNA"/>
</dbReference>
<dbReference type="InterPro" id="IPR036388">
    <property type="entry name" value="WH-like_DNA-bd_sf"/>
</dbReference>
<dbReference type="PANTHER" id="PTHR45128:SF1">
    <property type="entry name" value="S-ADENOSYLMETHIONINE-DEPENDENT METHYLTRANSFERASE RV2258C"/>
    <property type="match status" value="1"/>
</dbReference>
<keyword evidence="3" id="KW-0489">Methyltransferase</keyword>
<dbReference type="InterPro" id="IPR029063">
    <property type="entry name" value="SAM-dependent_MTases_sf"/>
</dbReference>
<protein>
    <submittedName>
        <fullName evidence="3">Class I SAM-dependent methyltransferase</fullName>
    </submittedName>
</protein>
<dbReference type="AlphaFoldDB" id="A0A417XWS1"/>
<dbReference type="Gene3D" id="3.40.50.150">
    <property type="entry name" value="Vaccinia Virus protein VP39"/>
    <property type="match status" value="1"/>
</dbReference>
<evidence type="ECO:0000259" key="2">
    <source>
        <dbReference type="Pfam" id="PF21320"/>
    </source>
</evidence>
<dbReference type="PANTHER" id="PTHR45128">
    <property type="entry name" value="METHYLTRANSFERASE TYPE 11"/>
    <property type="match status" value="1"/>
</dbReference>
<dbReference type="Pfam" id="PF21320">
    <property type="entry name" value="WHD_Rv2258c"/>
    <property type="match status" value="1"/>
</dbReference>
<comment type="caution">
    <text evidence="3">The sequence shown here is derived from an EMBL/GenBank/DDBJ whole genome shotgun (WGS) entry which is preliminary data.</text>
</comment>
<dbReference type="SUPFAM" id="SSF53335">
    <property type="entry name" value="S-adenosyl-L-methionine-dependent methyltransferases"/>
    <property type="match status" value="1"/>
</dbReference>
<sequence>MSLTTETATSPVESSAAEEFAERMLGVFNDSALCLLLSVGHQIGLFDTMSTLPPSTSAEIAAAAGLDERYVREWLNGVTAGRVVEHDPESSSYWLPAEHAASLTTGAGPGNLARMMQLVPLLAEVEEQVVACFTTGGGVGYDAFPRFHRLMAEDSEATHDAGLLDLVVPLVPRLRETLTAGARVADVGCGSGHAVNLLARAFPDSRFVGYDFAVEAIESARKESAAWGLANTEFVVRDIADLGAVGEYDVVTAFDAIHDQAHPATVLANIATALKPDGTFLMVDIKASSHVHENLEEPAATFLYTVSLMHCMTVSLAQGGDGLGTAWGRQTAERMLHEAGFANVDVHEIETDPFNSYYVATSG</sequence>
<dbReference type="CDD" id="cd02440">
    <property type="entry name" value="AdoMet_MTases"/>
    <property type="match status" value="1"/>
</dbReference>
<keyword evidence="4" id="KW-1185">Reference proteome</keyword>
<dbReference type="OrthoDB" id="9801363at2"/>
<evidence type="ECO:0000313" key="4">
    <source>
        <dbReference type="Proteomes" id="UP000283644"/>
    </source>
</evidence>
<dbReference type="GO" id="GO:0008168">
    <property type="term" value="F:methyltransferase activity"/>
    <property type="evidence" value="ECO:0007669"/>
    <property type="project" value="UniProtKB-KW"/>
</dbReference>
<dbReference type="InterPro" id="IPR048711">
    <property type="entry name" value="WHD_Rv2258c"/>
</dbReference>
<organism evidence="3 4">
    <name type="scientific">Nocardioides immobilis</name>
    <dbReference type="NCBI Taxonomy" id="2049295"/>
    <lineage>
        <taxon>Bacteria</taxon>
        <taxon>Bacillati</taxon>
        <taxon>Actinomycetota</taxon>
        <taxon>Actinomycetes</taxon>
        <taxon>Propionibacteriales</taxon>
        <taxon>Nocardioidaceae</taxon>
        <taxon>Nocardioides</taxon>
    </lineage>
</organism>
<dbReference type="InterPro" id="IPR025714">
    <property type="entry name" value="Methyltranfer_dom"/>
</dbReference>
<dbReference type="SUPFAM" id="SSF46785">
    <property type="entry name" value="Winged helix' DNA-binding domain"/>
    <property type="match status" value="1"/>
</dbReference>
<feature type="domain" description="S-adenosylmethionine-dependent methyltransferase Rv2258c-like winged HTH" evidence="2">
    <location>
        <begin position="32"/>
        <end position="104"/>
    </location>
</feature>
<dbReference type="InterPro" id="IPR053173">
    <property type="entry name" value="SAM-binding_MTase"/>
</dbReference>
<dbReference type="Pfam" id="PF13847">
    <property type="entry name" value="Methyltransf_31"/>
    <property type="match status" value="1"/>
</dbReference>
<accession>A0A417XWS1</accession>
<evidence type="ECO:0000259" key="1">
    <source>
        <dbReference type="Pfam" id="PF13847"/>
    </source>
</evidence>
<dbReference type="Gene3D" id="1.10.10.10">
    <property type="entry name" value="Winged helix-like DNA-binding domain superfamily/Winged helix DNA-binding domain"/>
    <property type="match status" value="1"/>
</dbReference>
<dbReference type="RefSeq" id="WP_118927826.1">
    <property type="nucleotide sequence ID" value="NZ_QXGH01000031.1"/>
</dbReference>
<reference evidence="3 4" key="1">
    <citation type="submission" date="2018-09" db="EMBL/GenBank/DDBJ databases">
        <title>Genome sequencing of Nocardioides immobilis CCTCC AB 2017083 for comparison to Nocardioides silvaticus.</title>
        <authorList>
            <person name="Li C."/>
            <person name="Wang G."/>
        </authorList>
    </citation>
    <scope>NUCLEOTIDE SEQUENCE [LARGE SCALE GENOMIC DNA]</scope>
    <source>
        <strain evidence="3 4">CCTCC AB 2017083</strain>
    </source>
</reference>
<gene>
    <name evidence="3" type="ORF">D0Z08_24075</name>
</gene>
<dbReference type="Proteomes" id="UP000283644">
    <property type="component" value="Unassembled WGS sequence"/>
</dbReference>
<proteinExistence type="predicted"/>
<evidence type="ECO:0000313" key="3">
    <source>
        <dbReference type="EMBL" id="RHW24597.1"/>
    </source>
</evidence>
<keyword evidence="3" id="KW-0808">Transferase</keyword>
<name>A0A417XWS1_9ACTN</name>